<protein>
    <submittedName>
        <fullName evidence="1">Uncharacterized protein</fullName>
    </submittedName>
</protein>
<proteinExistence type="predicted"/>
<organism evidence="1">
    <name type="scientific">uncultured Adhaeribacter sp</name>
    <dbReference type="NCBI Taxonomy" id="448109"/>
    <lineage>
        <taxon>Bacteria</taxon>
        <taxon>Pseudomonadati</taxon>
        <taxon>Bacteroidota</taxon>
        <taxon>Cytophagia</taxon>
        <taxon>Cytophagales</taxon>
        <taxon>Hymenobacteraceae</taxon>
        <taxon>Adhaeribacter</taxon>
        <taxon>environmental samples</taxon>
    </lineage>
</organism>
<name>A0A6J4HEN1_9BACT</name>
<reference evidence="1" key="1">
    <citation type="submission" date="2020-02" db="EMBL/GenBank/DDBJ databases">
        <authorList>
            <person name="Meier V. D."/>
        </authorList>
    </citation>
    <scope>NUCLEOTIDE SEQUENCE</scope>
    <source>
        <strain evidence="1">AVDCRST_MAG95</strain>
    </source>
</reference>
<dbReference type="EMBL" id="CADCTJ010000161">
    <property type="protein sequence ID" value="CAA9220013.1"/>
    <property type="molecule type" value="Genomic_DNA"/>
</dbReference>
<evidence type="ECO:0000313" key="1">
    <source>
        <dbReference type="EMBL" id="CAA9220013.1"/>
    </source>
</evidence>
<dbReference type="AlphaFoldDB" id="A0A6J4HEN1"/>
<sequence length="99" mass="11586">MNSPGPLDNIEAMREVLSPQSEEVFSGERRLKNVETRRSSHRRGLRQSLSTFKQNTTADIDARAAESFRIMDSNMQFMNKRMQRFDKTMHDIKSMLYSI</sequence>
<accession>A0A6J4HEN1</accession>
<gene>
    <name evidence="1" type="ORF">AVDCRST_MAG95-494</name>
</gene>